<evidence type="ECO:0000259" key="4">
    <source>
        <dbReference type="PROSITE" id="PS51649"/>
    </source>
</evidence>
<dbReference type="PANTHER" id="PTHR32370">
    <property type="entry name" value="OS12G0117600 PROTEIN"/>
    <property type="match status" value="1"/>
</dbReference>
<gene>
    <name evidence="5" type="ORF">GOP47_0005390</name>
</gene>
<evidence type="ECO:0000313" key="5">
    <source>
        <dbReference type="EMBL" id="KAI5079911.1"/>
    </source>
</evidence>
<protein>
    <recommendedName>
        <fullName evidence="4">NPH3 domain-containing protein</fullName>
    </recommendedName>
</protein>
<feature type="domain" description="NPH3" evidence="4">
    <location>
        <begin position="246"/>
        <end position="539"/>
    </location>
</feature>
<dbReference type="InterPro" id="IPR011333">
    <property type="entry name" value="SKP1/BTB/POZ_sf"/>
</dbReference>
<dbReference type="SUPFAM" id="SSF54695">
    <property type="entry name" value="POZ domain"/>
    <property type="match status" value="1"/>
</dbReference>
<proteinExistence type="predicted"/>
<evidence type="ECO:0000256" key="3">
    <source>
        <dbReference type="SAM" id="MobiDB-lite"/>
    </source>
</evidence>
<evidence type="ECO:0000256" key="2">
    <source>
        <dbReference type="ARBA" id="ARBA00022786"/>
    </source>
</evidence>
<keyword evidence="6" id="KW-1185">Reference proteome</keyword>
<evidence type="ECO:0000313" key="6">
    <source>
        <dbReference type="Proteomes" id="UP000886520"/>
    </source>
</evidence>
<accession>A0A9D4V5X1</accession>
<dbReference type="PROSITE" id="PS51649">
    <property type="entry name" value="NPH3"/>
    <property type="match status" value="1"/>
</dbReference>
<dbReference type="InterPro" id="IPR027356">
    <property type="entry name" value="NPH3_dom"/>
</dbReference>
<dbReference type="Proteomes" id="UP000886520">
    <property type="component" value="Chromosome 5"/>
</dbReference>
<dbReference type="OrthoDB" id="624345at2759"/>
<dbReference type="AlphaFoldDB" id="A0A9D4V5X1"/>
<name>A0A9D4V5X1_ADICA</name>
<dbReference type="EMBL" id="JABFUD020000005">
    <property type="protein sequence ID" value="KAI5079911.1"/>
    <property type="molecule type" value="Genomic_DNA"/>
</dbReference>
<keyword evidence="2" id="KW-0833">Ubl conjugation pathway</keyword>
<dbReference type="InterPro" id="IPR043454">
    <property type="entry name" value="NPH3/RPT2-like"/>
</dbReference>
<evidence type="ECO:0000256" key="1">
    <source>
        <dbReference type="ARBA" id="ARBA00004906"/>
    </source>
</evidence>
<feature type="region of interest" description="Disordered" evidence="3">
    <location>
        <begin position="168"/>
        <end position="217"/>
    </location>
</feature>
<reference evidence="5 6" key="1">
    <citation type="submission" date="2021-01" db="EMBL/GenBank/DDBJ databases">
        <title>Adiantum capillus-veneris genome.</title>
        <authorList>
            <person name="Fang Y."/>
            <person name="Liao Q."/>
        </authorList>
    </citation>
    <scope>NUCLEOTIDE SEQUENCE [LARGE SCALE GENOMIC DNA]</scope>
    <source>
        <strain evidence="5">H3</strain>
        <tissue evidence="5">Leaf</tissue>
    </source>
</reference>
<organism evidence="5 6">
    <name type="scientific">Adiantum capillus-veneris</name>
    <name type="common">Maidenhair fern</name>
    <dbReference type="NCBI Taxonomy" id="13818"/>
    <lineage>
        <taxon>Eukaryota</taxon>
        <taxon>Viridiplantae</taxon>
        <taxon>Streptophyta</taxon>
        <taxon>Embryophyta</taxon>
        <taxon>Tracheophyta</taxon>
        <taxon>Polypodiopsida</taxon>
        <taxon>Polypodiidae</taxon>
        <taxon>Polypodiales</taxon>
        <taxon>Pteridineae</taxon>
        <taxon>Pteridaceae</taxon>
        <taxon>Vittarioideae</taxon>
        <taxon>Adiantum</taxon>
    </lineage>
</organism>
<comment type="pathway">
    <text evidence="1">Protein modification; protein ubiquitination.</text>
</comment>
<comment type="caution">
    <text evidence="5">The sequence shown here is derived from an EMBL/GenBank/DDBJ whole genome shotgun (WGS) entry which is preliminary data.</text>
</comment>
<sequence length="612" mass="68428">MPLPCDLEVQVNGEQTFILSKEILLPRCGRLLKEYRRALKAHRQRQESSGITSVRMLLHDMPGGAKAFELVTRFCYNGGWMKMGPNNVALMRCAAEHLEMTEEYGAGNLLECTESFLSTIAVWSWKNTLILLNSCESLLPHAEKFGIIQLCVDSLAMKASYHGSCPTPNPSSISSPNPCSISPSPKTSASNRTRKSPKFSGNSAHFNRKSPSYSQSPSCPCSPDPCCRTPGPHSNSPSNHGNAKHNWWCEDMSFLSMYMMERVVMALQTHCIDNKHISKVLLRYLDASLLLLGYSSLSIGVEKDSVDEKTFKEYAQRVQREVSESVVRLLHHLEWASVPLKSLFELRRVSITMSASRSCRRRIEEMIGCQLHRATLDNILIPRVNARDRRSCLYDVDLVLRLLKVFLQGEALDKLQAGSGHNGDLDPVEELESAPIRAVGTLMDKYLAEVAPDSYLKASKFSKLAEALPATARETHDGLYKALDIYLQAHPRIPTEDALQVCRAVDFDKLSFDACKHVMENPRIPARISFRLLASQQEKLRAALGTGMPCSRRTSSEDGNQCPPLATEYASVVRQNEALRSDLCSMQAKINELEKLCKGLRSQMSQDVWLSC</sequence>
<dbReference type="Pfam" id="PF03000">
    <property type="entry name" value="NPH3"/>
    <property type="match status" value="1"/>
</dbReference>
<feature type="compositionally biased region" description="Low complexity" evidence="3">
    <location>
        <begin position="168"/>
        <end position="185"/>
    </location>
</feature>